<comment type="caution">
    <text evidence="6">Lacks conserved residue(s) required for the propagation of feature annotation.</text>
</comment>
<keyword evidence="4 6" id="KW-1133">Transmembrane helix</keyword>
<organism evidence="8 9">
    <name type="scientific">Colocasia esculenta</name>
    <name type="common">Wild taro</name>
    <name type="synonym">Arum esculentum</name>
    <dbReference type="NCBI Taxonomy" id="4460"/>
    <lineage>
        <taxon>Eukaryota</taxon>
        <taxon>Viridiplantae</taxon>
        <taxon>Streptophyta</taxon>
        <taxon>Embryophyta</taxon>
        <taxon>Tracheophyta</taxon>
        <taxon>Spermatophyta</taxon>
        <taxon>Magnoliopsida</taxon>
        <taxon>Liliopsida</taxon>
        <taxon>Araceae</taxon>
        <taxon>Aroideae</taxon>
        <taxon>Colocasieae</taxon>
        <taxon>Colocasia</taxon>
    </lineage>
</organism>
<dbReference type="AlphaFoldDB" id="A0A843VYQ1"/>
<evidence type="ECO:0000256" key="4">
    <source>
        <dbReference type="ARBA" id="ARBA00022989"/>
    </source>
</evidence>
<dbReference type="InterPro" id="IPR037185">
    <property type="entry name" value="EmrE-like"/>
</dbReference>
<feature type="transmembrane region" description="Helical" evidence="6">
    <location>
        <begin position="75"/>
        <end position="94"/>
    </location>
</feature>
<feature type="transmembrane region" description="Helical" evidence="6">
    <location>
        <begin position="100"/>
        <end position="123"/>
    </location>
</feature>
<protein>
    <recommendedName>
        <fullName evidence="6">WAT1-related protein</fullName>
    </recommendedName>
</protein>
<comment type="caution">
    <text evidence="8">The sequence shown here is derived from an EMBL/GenBank/DDBJ whole genome shotgun (WGS) entry which is preliminary data.</text>
</comment>
<accession>A0A843VYQ1</accession>
<dbReference type="Proteomes" id="UP000652761">
    <property type="component" value="Unassembled WGS sequence"/>
</dbReference>
<keyword evidence="3 6" id="KW-0812">Transmembrane</keyword>
<evidence type="ECO:0000256" key="1">
    <source>
        <dbReference type="ARBA" id="ARBA00004141"/>
    </source>
</evidence>
<dbReference type="InterPro" id="IPR030184">
    <property type="entry name" value="WAT1-related"/>
</dbReference>
<evidence type="ECO:0000256" key="3">
    <source>
        <dbReference type="ARBA" id="ARBA00022692"/>
    </source>
</evidence>
<dbReference type="GO" id="GO:0016020">
    <property type="term" value="C:membrane"/>
    <property type="evidence" value="ECO:0007669"/>
    <property type="project" value="UniProtKB-SubCell"/>
</dbReference>
<sequence length="180" mass="19698">MWFLLIRLESAHSTNNVLSINERSSDALFTMSLEYFRLSVAELLLRSVCNSWHNFDPYLQAPILIKYPASISLTAYSYSFGALLMLSSALFSTADSADWALTWTEAVAVLYAGIMASALNYGLMTWSNKILGPALVALYVPLQPVASAVLSMLFLGSPIYLGRMPLSSADLITSTILAII</sequence>
<dbReference type="PANTHER" id="PTHR31218">
    <property type="entry name" value="WAT1-RELATED PROTEIN"/>
    <property type="match status" value="1"/>
</dbReference>
<feature type="transmembrane region" description="Helical" evidence="6">
    <location>
        <begin position="135"/>
        <end position="161"/>
    </location>
</feature>
<dbReference type="OrthoDB" id="1728340at2759"/>
<comment type="similarity">
    <text evidence="2 6">Belongs to the drug/metabolite transporter (DMT) superfamily. Plant drug/metabolite exporter (P-DME) (TC 2.A.7.4) family.</text>
</comment>
<gene>
    <name evidence="8" type="ORF">Taro_030722</name>
</gene>
<dbReference type="GO" id="GO:0022857">
    <property type="term" value="F:transmembrane transporter activity"/>
    <property type="evidence" value="ECO:0007669"/>
    <property type="project" value="InterPro"/>
</dbReference>
<proteinExistence type="inferred from homology"/>
<comment type="subcellular location">
    <subcellularLocation>
        <location evidence="1 6">Membrane</location>
        <topology evidence="1 6">Multi-pass membrane protein</topology>
    </subcellularLocation>
</comment>
<evidence type="ECO:0000259" key="7">
    <source>
        <dbReference type="Pfam" id="PF00892"/>
    </source>
</evidence>
<evidence type="ECO:0000256" key="6">
    <source>
        <dbReference type="RuleBase" id="RU363077"/>
    </source>
</evidence>
<dbReference type="SUPFAM" id="SSF103481">
    <property type="entry name" value="Multidrug resistance efflux transporter EmrE"/>
    <property type="match status" value="1"/>
</dbReference>
<evidence type="ECO:0000256" key="5">
    <source>
        <dbReference type="ARBA" id="ARBA00023136"/>
    </source>
</evidence>
<dbReference type="InterPro" id="IPR000620">
    <property type="entry name" value="EamA_dom"/>
</dbReference>
<dbReference type="Pfam" id="PF00892">
    <property type="entry name" value="EamA"/>
    <property type="match status" value="1"/>
</dbReference>
<evidence type="ECO:0000313" key="8">
    <source>
        <dbReference type="EMBL" id="MQL98014.1"/>
    </source>
</evidence>
<name>A0A843VYQ1_COLES</name>
<feature type="domain" description="EamA" evidence="7">
    <location>
        <begin position="64"/>
        <end position="162"/>
    </location>
</feature>
<dbReference type="EMBL" id="NMUH01002128">
    <property type="protein sequence ID" value="MQL98014.1"/>
    <property type="molecule type" value="Genomic_DNA"/>
</dbReference>
<evidence type="ECO:0000313" key="9">
    <source>
        <dbReference type="Proteomes" id="UP000652761"/>
    </source>
</evidence>
<reference evidence="8" key="1">
    <citation type="submission" date="2017-07" db="EMBL/GenBank/DDBJ databases">
        <title>Taro Niue Genome Assembly and Annotation.</title>
        <authorList>
            <person name="Atibalentja N."/>
            <person name="Keating K."/>
            <person name="Fields C.J."/>
        </authorList>
    </citation>
    <scope>NUCLEOTIDE SEQUENCE</scope>
    <source>
        <strain evidence="8">Niue_2</strain>
        <tissue evidence="8">Leaf</tissue>
    </source>
</reference>
<keyword evidence="9" id="KW-1185">Reference proteome</keyword>
<evidence type="ECO:0000256" key="2">
    <source>
        <dbReference type="ARBA" id="ARBA00007635"/>
    </source>
</evidence>
<keyword evidence="5 6" id="KW-0472">Membrane</keyword>